<reference evidence="7" key="1">
    <citation type="submission" date="2025-08" db="UniProtKB">
        <authorList>
            <consortium name="Ensembl"/>
        </authorList>
    </citation>
    <scope>IDENTIFICATION</scope>
</reference>
<proteinExistence type="predicted"/>
<dbReference type="Gene3D" id="2.10.90.10">
    <property type="entry name" value="Cystine-knot cytokines"/>
    <property type="match status" value="1"/>
</dbReference>
<reference evidence="7" key="2">
    <citation type="submission" date="2025-09" db="UniProtKB">
        <authorList>
            <consortium name="Ensembl"/>
        </authorList>
    </citation>
    <scope>IDENTIFICATION</scope>
</reference>
<dbReference type="Ensembl" id="ENSSRHT00000092661.1">
    <property type="protein sequence ID" value="ENSSRHP00000090227.1"/>
    <property type="gene ID" value="ENSSRHG00000044555.1"/>
</dbReference>
<feature type="disulfide bond" evidence="5">
    <location>
        <begin position="28"/>
        <end position="80"/>
    </location>
</feature>
<evidence type="ECO:0000313" key="8">
    <source>
        <dbReference type="Proteomes" id="UP000472270"/>
    </source>
</evidence>
<comment type="subcellular location">
    <subcellularLocation>
        <location evidence="1">Secreted</location>
    </subcellularLocation>
</comment>
<evidence type="ECO:0000256" key="1">
    <source>
        <dbReference type="ARBA" id="ARBA00004613"/>
    </source>
</evidence>
<feature type="disulfide bond" evidence="5">
    <location>
        <begin position="13"/>
        <end position="62"/>
    </location>
</feature>
<evidence type="ECO:0000256" key="4">
    <source>
        <dbReference type="ARBA" id="ARBA00023157"/>
    </source>
</evidence>
<dbReference type="Proteomes" id="UP000472270">
    <property type="component" value="Unassembled WGS sequence"/>
</dbReference>
<feature type="disulfide bond" evidence="5">
    <location>
        <begin position="24"/>
        <end position="78"/>
    </location>
</feature>
<organism evidence="7 8">
    <name type="scientific">Sinocyclocheilus rhinocerous</name>
    <dbReference type="NCBI Taxonomy" id="307959"/>
    <lineage>
        <taxon>Eukaryota</taxon>
        <taxon>Metazoa</taxon>
        <taxon>Chordata</taxon>
        <taxon>Craniata</taxon>
        <taxon>Vertebrata</taxon>
        <taxon>Euteleostomi</taxon>
        <taxon>Actinopterygii</taxon>
        <taxon>Neopterygii</taxon>
        <taxon>Teleostei</taxon>
        <taxon>Ostariophysi</taxon>
        <taxon>Cypriniformes</taxon>
        <taxon>Cyprinidae</taxon>
        <taxon>Cyprininae</taxon>
        <taxon>Sinocyclocheilus</taxon>
    </lineage>
</organism>
<name>A0A673MPV5_9TELE</name>
<keyword evidence="8" id="KW-1185">Reference proteome</keyword>
<dbReference type="PANTHER" id="PTHR11339">
    <property type="entry name" value="EXTRACELLULAR MATRIX GLYCOPROTEIN RELATED"/>
    <property type="match status" value="1"/>
</dbReference>
<sequence>VLKNTTHVDVNDCKSIHPIEVTSCSGHCGTQSMYSMEKNSMMHICSCCQEEKVSRRQVTLKCANDSEVVHDYIHIESCTCTARQCVD</sequence>
<dbReference type="PROSITE" id="PS00261">
    <property type="entry name" value="GLYCO_HORMONE_BETA_1"/>
    <property type="match status" value="1"/>
</dbReference>
<keyword evidence="3" id="KW-0372">Hormone</keyword>
<evidence type="ECO:0000313" key="7">
    <source>
        <dbReference type="Ensembl" id="ENSSRHP00000090227.1"/>
    </source>
</evidence>
<dbReference type="AlphaFoldDB" id="A0A673MPV5"/>
<evidence type="ECO:0000256" key="2">
    <source>
        <dbReference type="ARBA" id="ARBA00022525"/>
    </source>
</evidence>
<dbReference type="InterPro" id="IPR006207">
    <property type="entry name" value="Cys_knot_C"/>
</dbReference>
<dbReference type="SMART" id="SM00041">
    <property type="entry name" value="CT"/>
    <property type="match status" value="1"/>
</dbReference>
<keyword evidence="2" id="KW-0964">Secreted</keyword>
<dbReference type="InterPro" id="IPR006208">
    <property type="entry name" value="Glyco_hormone_CN"/>
</dbReference>
<dbReference type="InterPro" id="IPR018245">
    <property type="entry name" value="Gonadotropin_bsu_CS"/>
</dbReference>
<evidence type="ECO:0000256" key="3">
    <source>
        <dbReference type="ARBA" id="ARBA00022702"/>
    </source>
</evidence>
<dbReference type="GO" id="GO:0031012">
    <property type="term" value="C:extracellular matrix"/>
    <property type="evidence" value="ECO:0007669"/>
    <property type="project" value="TreeGrafter"/>
</dbReference>
<dbReference type="Pfam" id="PF00007">
    <property type="entry name" value="Cys_knot"/>
    <property type="match status" value="1"/>
</dbReference>
<dbReference type="SUPFAM" id="SSF57501">
    <property type="entry name" value="Cystine-knot cytokines"/>
    <property type="match status" value="1"/>
</dbReference>
<dbReference type="PANTHER" id="PTHR11339:SF408">
    <property type="entry name" value="MUCIN-5B"/>
    <property type="match status" value="1"/>
</dbReference>
<accession>A0A673MPV5</accession>
<dbReference type="InterPro" id="IPR029034">
    <property type="entry name" value="Cystine-knot_cytokine"/>
</dbReference>
<comment type="caution">
    <text evidence="5">Lacks conserved residue(s) required for the propagation of feature annotation.</text>
</comment>
<dbReference type="PROSITE" id="PS01225">
    <property type="entry name" value="CTCK_2"/>
    <property type="match status" value="1"/>
</dbReference>
<dbReference type="GO" id="GO:0005615">
    <property type="term" value="C:extracellular space"/>
    <property type="evidence" value="ECO:0007669"/>
    <property type="project" value="TreeGrafter"/>
</dbReference>
<dbReference type="InterPro" id="IPR050780">
    <property type="entry name" value="Mucin_vWF_Thrombospondin_sf"/>
</dbReference>
<keyword evidence="4 5" id="KW-1015">Disulfide bond</keyword>
<feature type="domain" description="CTCK" evidence="6">
    <location>
        <begin position="1"/>
        <end position="86"/>
    </location>
</feature>
<dbReference type="GO" id="GO:0005179">
    <property type="term" value="F:hormone activity"/>
    <property type="evidence" value="ECO:0007669"/>
    <property type="project" value="UniProtKB-KW"/>
</dbReference>
<evidence type="ECO:0000259" key="6">
    <source>
        <dbReference type="PROSITE" id="PS01225"/>
    </source>
</evidence>
<protein>
    <recommendedName>
        <fullName evidence="6">CTCK domain-containing protein</fullName>
    </recommendedName>
</protein>
<evidence type="ECO:0000256" key="5">
    <source>
        <dbReference type="PROSITE-ProRule" id="PRU00039"/>
    </source>
</evidence>